<keyword evidence="8" id="KW-0694">RNA-binding</keyword>
<organism evidence="16 17">
    <name type="scientific">Austropuccinia psidii MF-1</name>
    <dbReference type="NCBI Taxonomy" id="1389203"/>
    <lineage>
        <taxon>Eukaryota</taxon>
        <taxon>Fungi</taxon>
        <taxon>Dikarya</taxon>
        <taxon>Basidiomycota</taxon>
        <taxon>Pucciniomycotina</taxon>
        <taxon>Pucciniomycetes</taxon>
        <taxon>Pucciniales</taxon>
        <taxon>Sphaerophragmiaceae</taxon>
        <taxon>Austropuccinia</taxon>
    </lineage>
</organism>
<name>A0A9Q3DW57_9BASI</name>
<evidence type="ECO:0000256" key="11">
    <source>
        <dbReference type="ARBA" id="ARBA00022932"/>
    </source>
</evidence>
<dbReference type="PANTHER" id="PTHR42648">
    <property type="entry name" value="TRANSPOSASE, PUTATIVE-RELATED"/>
    <property type="match status" value="1"/>
</dbReference>
<evidence type="ECO:0000259" key="15">
    <source>
        <dbReference type="PROSITE" id="PS50994"/>
    </source>
</evidence>
<evidence type="ECO:0000256" key="1">
    <source>
        <dbReference type="ARBA" id="ARBA00022578"/>
    </source>
</evidence>
<keyword evidence="12" id="KW-0233">DNA recombination</keyword>
<evidence type="ECO:0000313" key="16">
    <source>
        <dbReference type="EMBL" id="MBW0511185.1"/>
    </source>
</evidence>
<proteinExistence type="predicted"/>
<sequence>MSHGKEILRGHPSAAALKLLGIEANKNNCLICKADKSHKQPFNSHFEQALNTLDCVHMEIVGPVTPSSVSGNHYFLTIVYQASSFKIIKFLKTKSEVFVNFCIAKKAMENLQKKTLNRLVTNRGGEFVNHNFKKLSDDCGYVHIMAPPETP</sequence>
<dbReference type="InterPro" id="IPR012337">
    <property type="entry name" value="RNaseH-like_sf"/>
</dbReference>
<keyword evidence="2" id="KW-0548">Nucleotidyltransferase</keyword>
<reference evidence="16" key="1">
    <citation type="submission" date="2021-03" db="EMBL/GenBank/DDBJ databases">
        <title>Draft genome sequence of rust myrtle Austropuccinia psidii MF-1, a brazilian biotype.</title>
        <authorList>
            <person name="Quecine M.C."/>
            <person name="Pachon D.M.R."/>
            <person name="Bonatelli M.L."/>
            <person name="Correr F.H."/>
            <person name="Franceschini L.M."/>
            <person name="Leite T.F."/>
            <person name="Margarido G.R.A."/>
            <person name="Almeida C.A."/>
            <person name="Ferrarezi J.A."/>
            <person name="Labate C.A."/>
        </authorList>
    </citation>
    <scope>NUCLEOTIDE SEQUENCE</scope>
    <source>
        <strain evidence="16">MF-1</strain>
    </source>
</reference>
<dbReference type="Gene3D" id="3.30.420.10">
    <property type="entry name" value="Ribonuclease H-like superfamily/Ribonuclease H"/>
    <property type="match status" value="1"/>
</dbReference>
<evidence type="ECO:0000256" key="9">
    <source>
        <dbReference type="ARBA" id="ARBA00022908"/>
    </source>
</evidence>
<keyword evidence="11" id="KW-0239">DNA-directed DNA polymerase</keyword>
<dbReference type="AlphaFoldDB" id="A0A9Q3DW57"/>
<accession>A0A9Q3DW57</accession>
<keyword evidence="4" id="KW-0479">Metal-binding</keyword>
<evidence type="ECO:0000256" key="5">
    <source>
        <dbReference type="ARBA" id="ARBA00022759"/>
    </source>
</evidence>
<dbReference type="PANTHER" id="PTHR42648:SF11">
    <property type="entry name" value="TRANSPOSON TY4-P GAG-POL POLYPROTEIN"/>
    <property type="match status" value="1"/>
</dbReference>
<dbReference type="GO" id="GO:0003887">
    <property type="term" value="F:DNA-directed DNA polymerase activity"/>
    <property type="evidence" value="ECO:0007669"/>
    <property type="project" value="UniProtKB-KW"/>
</dbReference>
<dbReference type="InterPro" id="IPR036397">
    <property type="entry name" value="RNaseH_sf"/>
</dbReference>
<dbReference type="InterPro" id="IPR039537">
    <property type="entry name" value="Retrotran_Ty1/copia-like"/>
</dbReference>
<keyword evidence="11" id="KW-0808">Transferase</keyword>
<dbReference type="PROSITE" id="PS50994">
    <property type="entry name" value="INTEGRASE"/>
    <property type="match status" value="1"/>
</dbReference>
<comment type="catalytic activity">
    <reaction evidence="14">
        <text>DNA(n) + a 2'-deoxyribonucleoside 5'-triphosphate = DNA(n+1) + diphosphate</text>
        <dbReference type="Rhea" id="RHEA:22508"/>
        <dbReference type="Rhea" id="RHEA-COMP:17339"/>
        <dbReference type="Rhea" id="RHEA-COMP:17340"/>
        <dbReference type="ChEBI" id="CHEBI:33019"/>
        <dbReference type="ChEBI" id="CHEBI:61560"/>
        <dbReference type="ChEBI" id="CHEBI:173112"/>
        <dbReference type="EC" id="2.7.7.7"/>
    </reaction>
</comment>
<evidence type="ECO:0000256" key="13">
    <source>
        <dbReference type="ARBA" id="ARBA00048173"/>
    </source>
</evidence>
<feature type="domain" description="Integrase catalytic" evidence="15">
    <location>
        <begin position="37"/>
        <end position="151"/>
    </location>
</feature>
<gene>
    <name evidence="16" type="ORF">O181_050900</name>
</gene>
<dbReference type="GO" id="GO:0046872">
    <property type="term" value="F:metal ion binding"/>
    <property type="evidence" value="ECO:0007669"/>
    <property type="project" value="UniProtKB-KW"/>
</dbReference>
<evidence type="ECO:0000256" key="3">
    <source>
        <dbReference type="ARBA" id="ARBA00022722"/>
    </source>
</evidence>
<dbReference type="GO" id="GO:0004519">
    <property type="term" value="F:endonuclease activity"/>
    <property type="evidence" value="ECO:0007669"/>
    <property type="project" value="UniProtKB-KW"/>
</dbReference>
<evidence type="ECO:0000256" key="12">
    <source>
        <dbReference type="ARBA" id="ARBA00023172"/>
    </source>
</evidence>
<dbReference type="GO" id="GO:0006310">
    <property type="term" value="P:DNA recombination"/>
    <property type="evidence" value="ECO:0007669"/>
    <property type="project" value="UniProtKB-KW"/>
</dbReference>
<dbReference type="GO" id="GO:0015074">
    <property type="term" value="P:DNA integration"/>
    <property type="evidence" value="ECO:0007669"/>
    <property type="project" value="UniProtKB-KW"/>
</dbReference>
<evidence type="ECO:0000256" key="7">
    <source>
        <dbReference type="ARBA" id="ARBA00022842"/>
    </source>
</evidence>
<evidence type="ECO:0000313" key="17">
    <source>
        <dbReference type="Proteomes" id="UP000765509"/>
    </source>
</evidence>
<comment type="catalytic activity">
    <reaction evidence="13">
        <text>DNA(n) + a 2'-deoxyribonucleoside 5'-triphosphate = DNA(n+1) + diphosphate</text>
        <dbReference type="Rhea" id="RHEA:22508"/>
        <dbReference type="Rhea" id="RHEA-COMP:17339"/>
        <dbReference type="Rhea" id="RHEA-COMP:17340"/>
        <dbReference type="ChEBI" id="CHEBI:33019"/>
        <dbReference type="ChEBI" id="CHEBI:61560"/>
        <dbReference type="ChEBI" id="CHEBI:173112"/>
        <dbReference type="EC" id="2.7.7.49"/>
    </reaction>
</comment>
<evidence type="ECO:0000256" key="10">
    <source>
        <dbReference type="ARBA" id="ARBA00022918"/>
    </source>
</evidence>
<keyword evidence="9" id="KW-0229">DNA integration</keyword>
<dbReference type="GO" id="GO:0032196">
    <property type="term" value="P:transposition"/>
    <property type="evidence" value="ECO:0007669"/>
    <property type="project" value="UniProtKB-KW"/>
</dbReference>
<dbReference type="GO" id="GO:0005634">
    <property type="term" value="C:nucleus"/>
    <property type="evidence" value="ECO:0007669"/>
    <property type="project" value="UniProtKB-ARBA"/>
</dbReference>
<keyword evidence="3" id="KW-0540">Nuclease</keyword>
<keyword evidence="7" id="KW-0460">Magnesium</keyword>
<keyword evidence="1" id="KW-0815">Transposition</keyword>
<keyword evidence="5" id="KW-0255">Endonuclease</keyword>
<dbReference type="Proteomes" id="UP000765509">
    <property type="component" value="Unassembled WGS sequence"/>
</dbReference>
<dbReference type="GO" id="GO:0016787">
    <property type="term" value="F:hydrolase activity"/>
    <property type="evidence" value="ECO:0007669"/>
    <property type="project" value="UniProtKB-KW"/>
</dbReference>
<evidence type="ECO:0000256" key="8">
    <source>
        <dbReference type="ARBA" id="ARBA00022884"/>
    </source>
</evidence>
<evidence type="ECO:0000256" key="14">
    <source>
        <dbReference type="ARBA" id="ARBA00049244"/>
    </source>
</evidence>
<dbReference type="EMBL" id="AVOT02022039">
    <property type="protein sequence ID" value="MBW0511185.1"/>
    <property type="molecule type" value="Genomic_DNA"/>
</dbReference>
<dbReference type="SUPFAM" id="SSF53098">
    <property type="entry name" value="Ribonuclease H-like"/>
    <property type="match status" value="1"/>
</dbReference>
<dbReference type="GO" id="GO:0003964">
    <property type="term" value="F:RNA-directed DNA polymerase activity"/>
    <property type="evidence" value="ECO:0007669"/>
    <property type="project" value="UniProtKB-KW"/>
</dbReference>
<dbReference type="InterPro" id="IPR001584">
    <property type="entry name" value="Integrase_cat-core"/>
</dbReference>
<keyword evidence="6" id="KW-0378">Hydrolase</keyword>
<protein>
    <recommendedName>
        <fullName evidence="15">Integrase catalytic domain-containing protein</fullName>
    </recommendedName>
</protein>
<comment type="caution">
    <text evidence="16">The sequence shown here is derived from an EMBL/GenBank/DDBJ whole genome shotgun (WGS) entry which is preliminary data.</text>
</comment>
<evidence type="ECO:0000256" key="4">
    <source>
        <dbReference type="ARBA" id="ARBA00022723"/>
    </source>
</evidence>
<dbReference type="GO" id="GO:0003723">
    <property type="term" value="F:RNA binding"/>
    <property type="evidence" value="ECO:0007669"/>
    <property type="project" value="UniProtKB-KW"/>
</dbReference>
<dbReference type="OrthoDB" id="3243429at2759"/>
<keyword evidence="17" id="KW-1185">Reference proteome</keyword>
<evidence type="ECO:0000256" key="2">
    <source>
        <dbReference type="ARBA" id="ARBA00022695"/>
    </source>
</evidence>
<keyword evidence="10" id="KW-0695">RNA-directed DNA polymerase</keyword>
<evidence type="ECO:0000256" key="6">
    <source>
        <dbReference type="ARBA" id="ARBA00022801"/>
    </source>
</evidence>